<dbReference type="PANTHER" id="PTHR47053:SF3">
    <property type="entry name" value="GAMMA-D-GLUTAMYL-L-LYSINE DIPEPTIDYL-PEPTIDASE"/>
    <property type="match status" value="1"/>
</dbReference>
<dbReference type="Pfam" id="PF00877">
    <property type="entry name" value="NLPC_P60"/>
    <property type="match status" value="1"/>
</dbReference>
<dbReference type="Pfam" id="PF23795">
    <property type="entry name" value="SH3_YKFC_2nd"/>
    <property type="match status" value="1"/>
</dbReference>
<evidence type="ECO:0000313" key="8">
    <source>
        <dbReference type="Proteomes" id="UP000799767"/>
    </source>
</evidence>
<comment type="similarity">
    <text evidence="1">Belongs to the peptidase C40 family.</text>
</comment>
<keyword evidence="5" id="KW-0732">Signal</keyword>
<proteinExistence type="inferred from homology"/>
<keyword evidence="8" id="KW-1185">Reference proteome</keyword>
<accession>A0A6A6Q3K3</accession>
<evidence type="ECO:0000256" key="1">
    <source>
        <dbReference type="ARBA" id="ARBA00007074"/>
    </source>
</evidence>
<evidence type="ECO:0000256" key="2">
    <source>
        <dbReference type="ARBA" id="ARBA00022670"/>
    </source>
</evidence>
<evidence type="ECO:0000313" key="7">
    <source>
        <dbReference type="EMBL" id="KAF2486233.1"/>
    </source>
</evidence>
<dbReference type="InterPro" id="IPR057812">
    <property type="entry name" value="SH3_YKFC_2nd"/>
</dbReference>
<keyword evidence="2" id="KW-0645">Protease</keyword>
<dbReference type="PANTHER" id="PTHR47053">
    <property type="entry name" value="MUREIN DD-ENDOPEPTIDASE MEPH-RELATED"/>
    <property type="match status" value="1"/>
</dbReference>
<dbReference type="AlphaFoldDB" id="A0A6A6Q3K3"/>
<evidence type="ECO:0000259" key="6">
    <source>
        <dbReference type="PROSITE" id="PS51935"/>
    </source>
</evidence>
<feature type="signal peptide" evidence="5">
    <location>
        <begin position="1"/>
        <end position="18"/>
    </location>
</feature>
<keyword evidence="3" id="KW-0378">Hydrolase</keyword>
<feature type="chain" id="PRO_5025502423" evidence="5">
    <location>
        <begin position="19"/>
        <end position="344"/>
    </location>
</feature>
<dbReference type="GeneID" id="54476140"/>
<dbReference type="SUPFAM" id="SSF54001">
    <property type="entry name" value="Cysteine proteinases"/>
    <property type="match status" value="1"/>
</dbReference>
<feature type="domain" description="NlpC/P60" evidence="6">
    <location>
        <begin position="212"/>
        <end position="344"/>
    </location>
</feature>
<sequence length="344" mass="37142">MYTRFITTLLALAASLDAHPTRLQPRSTSHQIGYISVDVATLWTNPHKPRPVDAPALTNPANPEEWLHDMTLKQFLNLTTQDRTQSQALYGDLVYILDAKDGWYHIAATGQPTPKNKLGYPGWVPAAQVSLDTGFGALQSSMPFALVDNATSVNIYRDADMSDVFMSVSYDTRLPVIGQTSDAIQVAVPSGGSAYLSTSDASVYSSETAIPYPKGQTLVDAAQRFIGLPYLWGGTSGYSVDCAGLTHTIYHANGILIGRDASAQADSNYTGHGVQGTSVARADLQPGDIIFYATNLSDPQTVYHDAMYAGNGQMIEAYGAGIPVRITAVRFNDDYWGAERFLTG</sequence>
<evidence type="ECO:0000256" key="5">
    <source>
        <dbReference type="SAM" id="SignalP"/>
    </source>
</evidence>
<keyword evidence="4" id="KW-0788">Thiol protease</keyword>
<dbReference type="EMBL" id="MU001632">
    <property type="protein sequence ID" value="KAF2486233.1"/>
    <property type="molecule type" value="Genomic_DNA"/>
</dbReference>
<dbReference type="Gene3D" id="2.30.30.40">
    <property type="entry name" value="SH3 Domains"/>
    <property type="match status" value="2"/>
</dbReference>
<dbReference type="InterPro" id="IPR038765">
    <property type="entry name" value="Papain-like_cys_pep_sf"/>
</dbReference>
<dbReference type="InterPro" id="IPR051202">
    <property type="entry name" value="Peptidase_C40"/>
</dbReference>
<name>A0A6A6Q3K3_9PEZI</name>
<protein>
    <submittedName>
        <fullName evidence="7">Polysugar degrading enzyme</fullName>
    </submittedName>
</protein>
<evidence type="ECO:0000256" key="3">
    <source>
        <dbReference type="ARBA" id="ARBA00022801"/>
    </source>
</evidence>
<dbReference type="Gene3D" id="3.90.1720.10">
    <property type="entry name" value="endopeptidase domain like (from Nostoc punctiforme)"/>
    <property type="match status" value="1"/>
</dbReference>
<dbReference type="PROSITE" id="PS51935">
    <property type="entry name" value="NLPC_P60"/>
    <property type="match status" value="1"/>
</dbReference>
<dbReference type="InterPro" id="IPR000064">
    <property type="entry name" value="NLP_P60_dom"/>
</dbReference>
<dbReference type="RefSeq" id="XP_033592802.1">
    <property type="nucleotide sequence ID" value="XM_033735138.1"/>
</dbReference>
<reference evidence="7" key="1">
    <citation type="journal article" date="2020" name="Stud. Mycol.">
        <title>101 Dothideomycetes genomes: a test case for predicting lifestyles and emergence of pathogens.</title>
        <authorList>
            <person name="Haridas S."/>
            <person name="Albert R."/>
            <person name="Binder M."/>
            <person name="Bloem J."/>
            <person name="Labutti K."/>
            <person name="Salamov A."/>
            <person name="Andreopoulos B."/>
            <person name="Baker S."/>
            <person name="Barry K."/>
            <person name="Bills G."/>
            <person name="Bluhm B."/>
            <person name="Cannon C."/>
            <person name="Castanera R."/>
            <person name="Culley D."/>
            <person name="Daum C."/>
            <person name="Ezra D."/>
            <person name="Gonzalez J."/>
            <person name="Henrissat B."/>
            <person name="Kuo A."/>
            <person name="Liang C."/>
            <person name="Lipzen A."/>
            <person name="Lutzoni F."/>
            <person name="Magnuson J."/>
            <person name="Mondo S."/>
            <person name="Nolan M."/>
            <person name="Ohm R."/>
            <person name="Pangilinan J."/>
            <person name="Park H.-J."/>
            <person name="Ramirez L."/>
            <person name="Alfaro M."/>
            <person name="Sun H."/>
            <person name="Tritt A."/>
            <person name="Yoshinaga Y."/>
            <person name="Zwiers L.-H."/>
            <person name="Turgeon B."/>
            <person name="Goodwin S."/>
            <person name="Spatafora J."/>
            <person name="Crous P."/>
            <person name="Grigoriev I."/>
        </authorList>
    </citation>
    <scope>NUCLEOTIDE SEQUENCE</scope>
    <source>
        <strain evidence="7">CBS 113389</strain>
    </source>
</reference>
<dbReference type="GO" id="GO:0006508">
    <property type="term" value="P:proteolysis"/>
    <property type="evidence" value="ECO:0007669"/>
    <property type="project" value="UniProtKB-KW"/>
</dbReference>
<dbReference type="GO" id="GO:0008234">
    <property type="term" value="F:cysteine-type peptidase activity"/>
    <property type="evidence" value="ECO:0007669"/>
    <property type="project" value="UniProtKB-KW"/>
</dbReference>
<gene>
    <name evidence="7" type="ORF">BDY17DRAFT_307761</name>
</gene>
<evidence type="ECO:0000256" key="4">
    <source>
        <dbReference type="ARBA" id="ARBA00022807"/>
    </source>
</evidence>
<dbReference type="Proteomes" id="UP000799767">
    <property type="component" value="Unassembled WGS sequence"/>
</dbReference>
<dbReference type="OrthoDB" id="2251794at2759"/>
<organism evidence="7 8">
    <name type="scientific">Neohortaea acidophila</name>
    <dbReference type="NCBI Taxonomy" id="245834"/>
    <lineage>
        <taxon>Eukaryota</taxon>
        <taxon>Fungi</taxon>
        <taxon>Dikarya</taxon>
        <taxon>Ascomycota</taxon>
        <taxon>Pezizomycotina</taxon>
        <taxon>Dothideomycetes</taxon>
        <taxon>Dothideomycetidae</taxon>
        <taxon>Mycosphaerellales</taxon>
        <taxon>Teratosphaeriaceae</taxon>
        <taxon>Neohortaea</taxon>
    </lineage>
</organism>